<sequence>MPMEESKLLHKRASMSRSRTGCATCRRRRIKCDEGYPHCLRCLKAKLTCEGYFHAQPSTQTSSCKPILLPKPGGVCHMTSLAWQARPCPRYKVARLSTPRPTAILLGETEVENRYLKYFHHETTSGFQSAYDWTLWNRLVLQGCHHEPFIRYAVVAIGALHKSMPISSPSGEESLTKNSQPMAKLHREFAYLTYGKALKYMQQAIDSGTGLRHALIACLLVVCFETHTGNRYKASTHAKYGLQILQQWRKSTPPQIATSALAPPDVEEDIVEAFRNLDIQITTVSDSRTFEEHERSMEEDLPIVMSMPTYFDGLETAKMYCTIIMRRSNHFMGTTWTRTRPDLLTRAFKTQEGSTLVSLGDQIHTTAFTVDDTVREEQKPFFAEVVRWLEAFEPVFSRIRQAGHVSPRKYVIATILQIQALCLKITLAGVLFTQEILYDEYLPEFKEIVRLSADVAKICHSNSSADFWAGSFLLDLGLVMPLFSLILRCRAPVLRRHAIDILMHWHVECWWDPLLIVALGRFVMEVEEVGMKDEFIPEESRAILTAKSHRPPDRVLLVQCVQRTGGPGRGLTWTERYIKW</sequence>
<dbReference type="PANTHER" id="PTHR36206:SF4">
    <property type="entry name" value="HYPOTHETICAL CONSERVED PROTEIN (EUROFUNG)-RELATED"/>
    <property type="match status" value="1"/>
</dbReference>
<evidence type="ECO:0000313" key="9">
    <source>
        <dbReference type="Proteomes" id="UP000799428"/>
    </source>
</evidence>
<keyword evidence="2" id="KW-0862">Zinc</keyword>
<dbReference type="Pfam" id="PF00172">
    <property type="entry name" value="Zn_clus"/>
    <property type="match status" value="1"/>
</dbReference>
<evidence type="ECO:0000313" key="8">
    <source>
        <dbReference type="EMBL" id="KAF2707311.1"/>
    </source>
</evidence>
<keyword evidence="5" id="KW-0804">Transcription</keyword>
<proteinExistence type="predicted"/>
<dbReference type="AlphaFoldDB" id="A0A6G1K4D9"/>
<evidence type="ECO:0000256" key="6">
    <source>
        <dbReference type="ARBA" id="ARBA00023242"/>
    </source>
</evidence>
<evidence type="ECO:0000256" key="5">
    <source>
        <dbReference type="ARBA" id="ARBA00023163"/>
    </source>
</evidence>
<accession>A0A6G1K4D9</accession>
<keyword evidence="1" id="KW-0479">Metal-binding</keyword>
<dbReference type="InterPro" id="IPR036864">
    <property type="entry name" value="Zn2-C6_fun-type_DNA-bd_sf"/>
</dbReference>
<dbReference type="InterPro" id="IPR001138">
    <property type="entry name" value="Zn2Cys6_DnaBD"/>
</dbReference>
<dbReference type="SMART" id="SM00066">
    <property type="entry name" value="GAL4"/>
    <property type="match status" value="1"/>
</dbReference>
<evidence type="ECO:0000256" key="4">
    <source>
        <dbReference type="ARBA" id="ARBA00023125"/>
    </source>
</evidence>
<keyword evidence="3" id="KW-0805">Transcription regulation</keyword>
<dbReference type="InterPro" id="IPR021858">
    <property type="entry name" value="Fun_TF"/>
</dbReference>
<protein>
    <recommendedName>
        <fullName evidence="7">Zn(2)-C6 fungal-type domain-containing protein</fullName>
    </recommendedName>
</protein>
<dbReference type="GO" id="GO:0000981">
    <property type="term" value="F:DNA-binding transcription factor activity, RNA polymerase II-specific"/>
    <property type="evidence" value="ECO:0007669"/>
    <property type="project" value="InterPro"/>
</dbReference>
<feature type="domain" description="Zn(2)-C6 fungal-type" evidence="7">
    <location>
        <begin position="21"/>
        <end position="49"/>
    </location>
</feature>
<dbReference type="CDD" id="cd00067">
    <property type="entry name" value="GAL4"/>
    <property type="match status" value="1"/>
</dbReference>
<name>A0A6G1K4D9_9PLEO</name>
<dbReference type="GO" id="GO:0008270">
    <property type="term" value="F:zinc ion binding"/>
    <property type="evidence" value="ECO:0007669"/>
    <property type="project" value="InterPro"/>
</dbReference>
<keyword evidence="6" id="KW-0539">Nucleus</keyword>
<dbReference type="Pfam" id="PF11951">
    <property type="entry name" value="Fungal_trans_2"/>
    <property type="match status" value="1"/>
</dbReference>
<dbReference type="PROSITE" id="PS00463">
    <property type="entry name" value="ZN2_CY6_FUNGAL_1"/>
    <property type="match status" value="1"/>
</dbReference>
<dbReference type="InterPro" id="IPR052360">
    <property type="entry name" value="Transcr_Regulatory_Proteins"/>
</dbReference>
<dbReference type="SUPFAM" id="SSF57701">
    <property type="entry name" value="Zn2/Cys6 DNA-binding domain"/>
    <property type="match status" value="1"/>
</dbReference>
<reference evidence="8" key="1">
    <citation type="journal article" date="2020" name="Stud. Mycol.">
        <title>101 Dothideomycetes genomes: a test case for predicting lifestyles and emergence of pathogens.</title>
        <authorList>
            <person name="Haridas S."/>
            <person name="Albert R."/>
            <person name="Binder M."/>
            <person name="Bloem J."/>
            <person name="Labutti K."/>
            <person name="Salamov A."/>
            <person name="Andreopoulos B."/>
            <person name="Baker S."/>
            <person name="Barry K."/>
            <person name="Bills G."/>
            <person name="Bluhm B."/>
            <person name="Cannon C."/>
            <person name="Castanera R."/>
            <person name="Culley D."/>
            <person name="Daum C."/>
            <person name="Ezra D."/>
            <person name="Gonzalez J."/>
            <person name="Henrissat B."/>
            <person name="Kuo A."/>
            <person name="Liang C."/>
            <person name="Lipzen A."/>
            <person name="Lutzoni F."/>
            <person name="Magnuson J."/>
            <person name="Mondo S."/>
            <person name="Nolan M."/>
            <person name="Ohm R."/>
            <person name="Pangilinan J."/>
            <person name="Park H.-J."/>
            <person name="Ramirez L."/>
            <person name="Alfaro M."/>
            <person name="Sun H."/>
            <person name="Tritt A."/>
            <person name="Yoshinaga Y."/>
            <person name="Zwiers L.-H."/>
            <person name="Turgeon B."/>
            <person name="Goodwin S."/>
            <person name="Spatafora J."/>
            <person name="Crous P."/>
            <person name="Grigoriev I."/>
        </authorList>
    </citation>
    <scope>NUCLEOTIDE SEQUENCE</scope>
    <source>
        <strain evidence="8">CBS 279.74</strain>
    </source>
</reference>
<organism evidence="8 9">
    <name type="scientific">Pleomassaria siparia CBS 279.74</name>
    <dbReference type="NCBI Taxonomy" id="1314801"/>
    <lineage>
        <taxon>Eukaryota</taxon>
        <taxon>Fungi</taxon>
        <taxon>Dikarya</taxon>
        <taxon>Ascomycota</taxon>
        <taxon>Pezizomycotina</taxon>
        <taxon>Dothideomycetes</taxon>
        <taxon>Pleosporomycetidae</taxon>
        <taxon>Pleosporales</taxon>
        <taxon>Pleomassariaceae</taxon>
        <taxon>Pleomassaria</taxon>
    </lineage>
</organism>
<dbReference type="Proteomes" id="UP000799428">
    <property type="component" value="Unassembled WGS sequence"/>
</dbReference>
<keyword evidence="9" id="KW-1185">Reference proteome</keyword>
<dbReference type="PROSITE" id="PS50048">
    <property type="entry name" value="ZN2_CY6_FUNGAL_2"/>
    <property type="match status" value="1"/>
</dbReference>
<dbReference type="Gene3D" id="4.10.240.10">
    <property type="entry name" value="Zn(2)-C6 fungal-type DNA-binding domain"/>
    <property type="match status" value="1"/>
</dbReference>
<keyword evidence="4" id="KW-0238">DNA-binding</keyword>
<dbReference type="EMBL" id="MU005774">
    <property type="protein sequence ID" value="KAF2707311.1"/>
    <property type="molecule type" value="Genomic_DNA"/>
</dbReference>
<evidence type="ECO:0000256" key="3">
    <source>
        <dbReference type="ARBA" id="ARBA00023015"/>
    </source>
</evidence>
<dbReference type="GO" id="GO:0003677">
    <property type="term" value="F:DNA binding"/>
    <property type="evidence" value="ECO:0007669"/>
    <property type="project" value="UniProtKB-KW"/>
</dbReference>
<evidence type="ECO:0000259" key="7">
    <source>
        <dbReference type="PROSITE" id="PS50048"/>
    </source>
</evidence>
<evidence type="ECO:0000256" key="1">
    <source>
        <dbReference type="ARBA" id="ARBA00022723"/>
    </source>
</evidence>
<dbReference type="OrthoDB" id="3172332at2759"/>
<evidence type="ECO:0000256" key="2">
    <source>
        <dbReference type="ARBA" id="ARBA00022833"/>
    </source>
</evidence>
<gene>
    <name evidence="8" type="ORF">K504DRAFT_535825</name>
</gene>
<dbReference type="PANTHER" id="PTHR36206">
    <property type="entry name" value="ASPERCRYPTIN BIOSYNTHESIS CLUSTER-SPECIFIC TRANSCRIPTION REGULATOR ATNN-RELATED"/>
    <property type="match status" value="1"/>
</dbReference>